<dbReference type="Gene3D" id="3.30.1150.10">
    <property type="match status" value="1"/>
</dbReference>
<evidence type="ECO:0000256" key="1">
    <source>
        <dbReference type="ARBA" id="ARBA00004383"/>
    </source>
</evidence>
<dbReference type="Pfam" id="PF03544">
    <property type="entry name" value="TonB_C"/>
    <property type="match status" value="1"/>
</dbReference>
<dbReference type="Proteomes" id="UP001242010">
    <property type="component" value="Chromosome"/>
</dbReference>
<dbReference type="PANTHER" id="PTHR33446:SF2">
    <property type="entry name" value="PROTEIN TONB"/>
    <property type="match status" value="1"/>
</dbReference>
<keyword evidence="7" id="KW-0653">Protein transport</keyword>
<evidence type="ECO:0000256" key="11">
    <source>
        <dbReference type="SAM" id="Phobius"/>
    </source>
</evidence>
<comment type="similarity">
    <text evidence="2">Belongs to the TonB family.</text>
</comment>
<evidence type="ECO:0000256" key="4">
    <source>
        <dbReference type="ARBA" id="ARBA00022475"/>
    </source>
</evidence>
<dbReference type="RefSeq" id="WP_286355394.1">
    <property type="nucleotide sequence ID" value="NZ_AP027079.1"/>
</dbReference>
<name>A0ABM8DP53_9BACT</name>
<feature type="transmembrane region" description="Helical" evidence="11">
    <location>
        <begin position="44"/>
        <end position="65"/>
    </location>
</feature>
<dbReference type="EMBL" id="AP027079">
    <property type="protein sequence ID" value="BDU68758.1"/>
    <property type="molecule type" value="Genomic_DNA"/>
</dbReference>
<accession>A0ABM8DP53</accession>
<dbReference type="PANTHER" id="PTHR33446">
    <property type="entry name" value="PROTEIN TONB-RELATED"/>
    <property type="match status" value="1"/>
</dbReference>
<keyword evidence="5" id="KW-0997">Cell inner membrane</keyword>
<evidence type="ECO:0000259" key="12">
    <source>
        <dbReference type="PROSITE" id="PS52015"/>
    </source>
</evidence>
<dbReference type="NCBIfam" id="TIGR01352">
    <property type="entry name" value="tonB_Cterm"/>
    <property type="match status" value="1"/>
</dbReference>
<keyword evidence="6 11" id="KW-0812">Transmembrane</keyword>
<reference evidence="14" key="1">
    <citation type="journal article" date="2023" name="Int. J. Syst. Evol. Microbiol.">
        <title>Mesoterricola silvestris gen. nov., sp. nov., Mesoterricola sediminis sp. nov., Geothrix oryzae sp. nov., Geothrix edaphica sp. nov., Geothrix rubra sp. nov., and Geothrix limicola sp. nov., six novel members of Acidobacteriota isolated from soils.</title>
        <authorList>
            <person name="Itoh H."/>
            <person name="Sugisawa Y."/>
            <person name="Mise K."/>
            <person name="Xu Z."/>
            <person name="Kuniyasu M."/>
            <person name="Ushijima N."/>
            <person name="Kawano K."/>
            <person name="Kobayashi E."/>
            <person name="Shiratori Y."/>
            <person name="Masuda Y."/>
            <person name="Senoo K."/>
        </authorList>
    </citation>
    <scope>NUCLEOTIDE SEQUENCE [LARGE SCALE GENOMIC DNA]</scope>
    <source>
        <strain evidence="14">Red222</strain>
    </source>
</reference>
<evidence type="ECO:0000256" key="8">
    <source>
        <dbReference type="ARBA" id="ARBA00022989"/>
    </source>
</evidence>
<gene>
    <name evidence="13" type="ORF">GETHOR_08590</name>
</gene>
<keyword evidence="3" id="KW-0813">Transport</keyword>
<comment type="subcellular location">
    <subcellularLocation>
        <location evidence="1">Cell inner membrane</location>
        <topology evidence="1">Single-pass membrane protein</topology>
        <orientation evidence="1">Periplasmic side</orientation>
    </subcellularLocation>
</comment>
<organism evidence="13 14">
    <name type="scientific">Geothrix oryzae</name>
    <dbReference type="NCBI Taxonomy" id="2927975"/>
    <lineage>
        <taxon>Bacteria</taxon>
        <taxon>Pseudomonadati</taxon>
        <taxon>Acidobacteriota</taxon>
        <taxon>Holophagae</taxon>
        <taxon>Holophagales</taxon>
        <taxon>Holophagaceae</taxon>
        <taxon>Geothrix</taxon>
    </lineage>
</organism>
<evidence type="ECO:0000256" key="10">
    <source>
        <dbReference type="SAM" id="MobiDB-lite"/>
    </source>
</evidence>
<evidence type="ECO:0000256" key="5">
    <source>
        <dbReference type="ARBA" id="ARBA00022519"/>
    </source>
</evidence>
<dbReference type="SUPFAM" id="SSF74653">
    <property type="entry name" value="TolA/TonB C-terminal domain"/>
    <property type="match status" value="1"/>
</dbReference>
<dbReference type="InterPro" id="IPR006260">
    <property type="entry name" value="TonB/TolA_C"/>
</dbReference>
<feature type="region of interest" description="Disordered" evidence="10">
    <location>
        <begin position="119"/>
        <end position="159"/>
    </location>
</feature>
<dbReference type="InterPro" id="IPR051045">
    <property type="entry name" value="TonB-dependent_transducer"/>
</dbReference>
<evidence type="ECO:0000313" key="14">
    <source>
        <dbReference type="Proteomes" id="UP001242010"/>
    </source>
</evidence>
<evidence type="ECO:0000256" key="9">
    <source>
        <dbReference type="ARBA" id="ARBA00023136"/>
    </source>
</evidence>
<proteinExistence type="inferred from homology"/>
<sequence length="252" mass="26643">MFPFAFPRGQGPAYADLPPTLQPCAIAASAPPSEYRLAATLSGLVYLLIGGAALALASLAPAAILQVNRPTKPERIIEFEGPRMPRFVEHRLPASGGSGGGLALPTAPAVAAPRVDPEVPAASLPTENHRGDLPAGGPGRADSPAQPNGSAQPMGMASPGIRDFTMVGLTELRRVEPVYPDFARRARIQGSVVLSMTVDDQGLPIQVQVLEGPQALHEAALQAARQWRFEPARIDGRSVAARFKLTLNFRLR</sequence>
<evidence type="ECO:0000256" key="2">
    <source>
        <dbReference type="ARBA" id="ARBA00006555"/>
    </source>
</evidence>
<keyword evidence="14" id="KW-1185">Reference proteome</keyword>
<keyword evidence="4" id="KW-1003">Cell membrane</keyword>
<dbReference type="InterPro" id="IPR037682">
    <property type="entry name" value="TonB_C"/>
</dbReference>
<evidence type="ECO:0000313" key="13">
    <source>
        <dbReference type="EMBL" id="BDU68758.1"/>
    </source>
</evidence>
<evidence type="ECO:0000256" key="3">
    <source>
        <dbReference type="ARBA" id="ARBA00022448"/>
    </source>
</evidence>
<evidence type="ECO:0000256" key="7">
    <source>
        <dbReference type="ARBA" id="ARBA00022927"/>
    </source>
</evidence>
<evidence type="ECO:0000256" key="6">
    <source>
        <dbReference type="ARBA" id="ARBA00022692"/>
    </source>
</evidence>
<keyword evidence="9 11" id="KW-0472">Membrane</keyword>
<dbReference type="PROSITE" id="PS52015">
    <property type="entry name" value="TONB_CTD"/>
    <property type="match status" value="1"/>
</dbReference>
<keyword evidence="8 11" id="KW-1133">Transmembrane helix</keyword>
<feature type="domain" description="TonB C-terminal" evidence="12">
    <location>
        <begin position="164"/>
        <end position="252"/>
    </location>
</feature>
<protein>
    <recommendedName>
        <fullName evidence="12">TonB C-terminal domain-containing protein</fullName>
    </recommendedName>
</protein>